<dbReference type="Proteomes" id="UP000442694">
    <property type="component" value="Unassembled WGS sequence"/>
</dbReference>
<keyword evidence="4" id="KW-1003">Cell membrane</keyword>
<dbReference type="GO" id="GO:0005524">
    <property type="term" value="F:ATP binding"/>
    <property type="evidence" value="ECO:0007669"/>
    <property type="project" value="UniProtKB-KW"/>
</dbReference>
<proteinExistence type="predicted"/>
<dbReference type="InterPro" id="IPR003594">
    <property type="entry name" value="HATPase_dom"/>
</dbReference>
<evidence type="ECO:0000313" key="15">
    <source>
        <dbReference type="Proteomes" id="UP000442694"/>
    </source>
</evidence>
<evidence type="ECO:0000256" key="5">
    <source>
        <dbReference type="ARBA" id="ARBA00022553"/>
    </source>
</evidence>
<organism evidence="14 15">
    <name type="scientific">Fluviispira multicolorata</name>
    <dbReference type="NCBI Taxonomy" id="2654512"/>
    <lineage>
        <taxon>Bacteria</taxon>
        <taxon>Pseudomonadati</taxon>
        <taxon>Bdellovibrionota</taxon>
        <taxon>Oligoflexia</taxon>
        <taxon>Silvanigrellales</taxon>
        <taxon>Silvanigrellaceae</taxon>
        <taxon>Fluviispira</taxon>
    </lineage>
</organism>
<keyword evidence="15" id="KW-1185">Reference proteome</keyword>
<dbReference type="AlphaFoldDB" id="A0A833JEK0"/>
<keyword evidence="7" id="KW-0547">Nucleotide-binding</keyword>
<evidence type="ECO:0000256" key="4">
    <source>
        <dbReference type="ARBA" id="ARBA00022475"/>
    </source>
</evidence>
<evidence type="ECO:0000256" key="11">
    <source>
        <dbReference type="ARBA" id="ARBA00023136"/>
    </source>
</evidence>
<dbReference type="InterPro" id="IPR003661">
    <property type="entry name" value="HisK_dim/P_dom"/>
</dbReference>
<evidence type="ECO:0000256" key="9">
    <source>
        <dbReference type="ARBA" id="ARBA00022840"/>
    </source>
</evidence>
<keyword evidence="6" id="KW-0808">Transferase</keyword>
<dbReference type="EC" id="2.7.13.3" evidence="3"/>
<keyword evidence="12" id="KW-0812">Transmembrane</keyword>
<dbReference type="RefSeq" id="WP_152212286.1">
    <property type="nucleotide sequence ID" value="NZ_WFLN01000005.1"/>
</dbReference>
<dbReference type="CDD" id="cd00082">
    <property type="entry name" value="HisKA"/>
    <property type="match status" value="1"/>
</dbReference>
<evidence type="ECO:0000256" key="10">
    <source>
        <dbReference type="ARBA" id="ARBA00023012"/>
    </source>
</evidence>
<evidence type="ECO:0000259" key="13">
    <source>
        <dbReference type="PROSITE" id="PS50109"/>
    </source>
</evidence>
<keyword evidence="8" id="KW-0418">Kinase</keyword>
<keyword evidence="10" id="KW-0902">Two-component regulatory system</keyword>
<evidence type="ECO:0000256" key="6">
    <source>
        <dbReference type="ARBA" id="ARBA00022679"/>
    </source>
</evidence>
<dbReference type="PANTHER" id="PTHR45528">
    <property type="entry name" value="SENSOR HISTIDINE KINASE CPXA"/>
    <property type="match status" value="1"/>
</dbReference>
<dbReference type="Gene3D" id="3.30.565.10">
    <property type="entry name" value="Histidine kinase-like ATPase, C-terminal domain"/>
    <property type="match status" value="1"/>
</dbReference>
<protein>
    <recommendedName>
        <fullName evidence="3">histidine kinase</fullName>
        <ecNumber evidence="3">2.7.13.3</ecNumber>
    </recommendedName>
</protein>
<evidence type="ECO:0000256" key="12">
    <source>
        <dbReference type="SAM" id="Phobius"/>
    </source>
</evidence>
<dbReference type="SUPFAM" id="SSF55874">
    <property type="entry name" value="ATPase domain of HSP90 chaperone/DNA topoisomerase II/histidine kinase"/>
    <property type="match status" value="1"/>
</dbReference>
<feature type="domain" description="Histidine kinase" evidence="13">
    <location>
        <begin position="237"/>
        <end position="444"/>
    </location>
</feature>
<evidence type="ECO:0000256" key="1">
    <source>
        <dbReference type="ARBA" id="ARBA00000085"/>
    </source>
</evidence>
<dbReference type="SMART" id="SM00387">
    <property type="entry name" value="HATPase_c"/>
    <property type="match status" value="1"/>
</dbReference>
<comment type="catalytic activity">
    <reaction evidence="1">
        <text>ATP + protein L-histidine = ADP + protein N-phospho-L-histidine.</text>
        <dbReference type="EC" id="2.7.13.3"/>
    </reaction>
</comment>
<dbReference type="PRINTS" id="PR00344">
    <property type="entry name" value="BCTRLSENSOR"/>
</dbReference>
<feature type="transmembrane region" description="Helical" evidence="12">
    <location>
        <begin position="143"/>
        <end position="164"/>
    </location>
</feature>
<feature type="transmembrane region" description="Helical" evidence="12">
    <location>
        <begin position="12"/>
        <end position="36"/>
    </location>
</feature>
<keyword evidence="5" id="KW-0597">Phosphoprotein</keyword>
<dbReference type="CDD" id="cd00075">
    <property type="entry name" value="HATPase"/>
    <property type="match status" value="1"/>
</dbReference>
<dbReference type="PROSITE" id="PS50109">
    <property type="entry name" value="HIS_KIN"/>
    <property type="match status" value="1"/>
</dbReference>
<keyword evidence="12" id="KW-1133">Transmembrane helix</keyword>
<dbReference type="InterPro" id="IPR036890">
    <property type="entry name" value="HATPase_C_sf"/>
</dbReference>
<gene>
    <name evidence="14" type="ORF">GCL57_05500</name>
</gene>
<name>A0A833JEK0_9BACT</name>
<evidence type="ECO:0000256" key="7">
    <source>
        <dbReference type="ARBA" id="ARBA00022741"/>
    </source>
</evidence>
<dbReference type="InterPro" id="IPR050398">
    <property type="entry name" value="HssS/ArlS-like"/>
</dbReference>
<evidence type="ECO:0000256" key="8">
    <source>
        <dbReference type="ARBA" id="ARBA00022777"/>
    </source>
</evidence>
<dbReference type="InterPro" id="IPR005467">
    <property type="entry name" value="His_kinase_dom"/>
</dbReference>
<evidence type="ECO:0000256" key="3">
    <source>
        <dbReference type="ARBA" id="ARBA00012438"/>
    </source>
</evidence>
<keyword evidence="9" id="KW-0067">ATP-binding</keyword>
<dbReference type="EMBL" id="WFLN01000005">
    <property type="protein sequence ID" value="KAB8032102.1"/>
    <property type="molecule type" value="Genomic_DNA"/>
</dbReference>
<accession>A0A833JEK0</accession>
<dbReference type="InterPro" id="IPR004358">
    <property type="entry name" value="Sig_transdc_His_kin-like_C"/>
</dbReference>
<keyword evidence="11 12" id="KW-0472">Membrane</keyword>
<evidence type="ECO:0000313" key="14">
    <source>
        <dbReference type="EMBL" id="KAB8032102.1"/>
    </source>
</evidence>
<dbReference type="Pfam" id="PF02518">
    <property type="entry name" value="HATPase_c"/>
    <property type="match status" value="1"/>
</dbReference>
<comment type="caution">
    <text evidence="14">The sequence shown here is derived from an EMBL/GenBank/DDBJ whole genome shotgun (WGS) entry which is preliminary data.</text>
</comment>
<sequence>MKLNFKRAIFLFTFLLFILVFIIYALSTFFIVKYTLITSFKEKILMSQNLFSDSIKNDILTGFYAEVFRKCRLFYDSGSLKALQVHDSNGNVICNFPINKNITHSIGYIKTNTYFDERRNQVASTTIANYSDLSIKDALMKSIYAIILIIVVTAIILAFFVNYMSKYFGNPVQNISYLLQNSSIEEIAVQKISFKSNFYEIENLINSVAYMAKNIVSSQKQLVQKTESEAIAKVASQVVHDIRSPLSVLNIYLKRISTLPENERVFIRNATERIDDIANNLIRKLNKKSNLSENSISKEIISILIDKIVSEKRVQYSNKNIKINAFIDNDVLTQTSEVNSSKFQSVLSNLINNSVESIKYNGYVNVSLSIINNIFNVKIEDNGCGIPEEILQKVKEGGLTTKETGSGIGLSSSIDFIKSWFGNLSITSKVNEGTVITIKLPASDSPSWLPQIVHLQKDSTLVIFDDDESIHDVMRHKLKSIIKPEYNIIVKHFKNQLQFMDFYKSFNQKDKIFFFLDFELIGSNLTGIDLIKEYDLTNKSILITSRYDDFIVQEKCKEYGIKILPKSIAYYIPIEII</sequence>
<dbReference type="GO" id="GO:0005886">
    <property type="term" value="C:plasma membrane"/>
    <property type="evidence" value="ECO:0007669"/>
    <property type="project" value="UniProtKB-SubCell"/>
</dbReference>
<dbReference type="PANTHER" id="PTHR45528:SF1">
    <property type="entry name" value="SENSOR HISTIDINE KINASE CPXA"/>
    <property type="match status" value="1"/>
</dbReference>
<evidence type="ECO:0000256" key="2">
    <source>
        <dbReference type="ARBA" id="ARBA00004651"/>
    </source>
</evidence>
<comment type="subcellular location">
    <subcellularLocation>
        <location evidence="2">Cell membrane</location>
        <topology evidence="2">Multi-pass membrane protein</topology>
    </subcellularLocation>
</comment>
<reference evidence="14 15" key="1">
    <citation type="submission" date="2019-10" db="EMBL/GenBank/DDBJ databases">
        <title>New genus of Silvanigrellaceae.</title>
        <authorList>
            <person name="Pitt A."/>
            <person name="Hahn M.W."/>
        </authorList>
    </citation>
    <scope>NUCLEOTIDE SEQUENCE [LARGE SCALE GENOMIC DNA]</scope>
    <source>
        <strain evidence="14 15">33A1-SZDP</strain>
    </source>
</reference>
<dbReference type="GO" id="GO:0000155">
    <property type="term" value="F:phosphorelay sensor kinase activity"/>
    <property type="evidence" value="ECO:0007669"/>
    <property type="project" value="InterPro"/>
</dbReference>